<dbReference type="RefSeq" id="WP_043665198.1">
    <property type="nucleotide sequence ID" value="NZ_JSEG01000015.1"/>
</dbReference>
<dbReference type="CDD" id="cd00077">
    <property type="entry name" value="HDc"/>
    <property type="match status" value="1"/>
</dbReference>
<protein>
    <submittedName>
        <fullName evidence="2">Metal-dependent phosphohydrolase</fullName>
    </submittedName>
</protein>
<accession>A0A2S7FDG1</accession>
<reference evidence="2 3" key="1">
    <citation type="submission" date="2016-01" db="EMBL/GenBank/DDBJ databases">
        <title>Characterization of the Clostridium difficile lineages that are prevalent in Hong Kong and China.</title>
        <authorList>
            <person name="Kwok J.S.-L."/>
            <person name="Lam W.-Y."/>
            <person name="Ip M."/>
            <person name="Chan T.-F."/>
            <person name="Hawkey P.M."/>
            <person name="Tsui S.K.-W."/>
        </authorList>
    </citation>
    <scope>NUCLEOTIDE SEQUENCE [LARGE SCALE GENOMIC DNA]</scope>
    <source>
        <strain evidence="2 3">300064</strain>
    </source>
</reference>
<dbReference type="InterPro" id="IPR006674">
    <property type="entry name" value="HD_domain"/>
</dbReference>
<dbReference type="AlphaFoldDB" id="A0A2S7FDG1"/>
<dbReference type="SUPFAM" id="SSF109604">
    <property type="entry name" value="HD-domain/PDEase-like"/>
    <property type="match status" value="1"/>
</dbReference>
<dbReference type="InterPro" id="IPR003607">
    <property type="entry name" value="HD/PDEase_dom"/>
</dbReference>
<dbReference type="GO" id="GO:0016787">
    <property type="term" value="F:hydrolase activity"/>
    <property type="evidence" value="ECO:0007669"/>
    <property type="project" value="UniProtKB-KW"/>
</dbReference>
<proteinExistence type="predicted"/>
<dbReference type="NCBIfam" id="TIGR00277">
    <property type="entry name" value="HDIG"/>
    <property type="match status" value="1"/>
</dbReference>
<dbReference type="Proteomes" id="UP000238081">
    <property type="component" value="Unassembled WGS sequence"/>
</dbReference>
<sequence length="259" mass="30603">MIINREKAKKVFDEYVKMYDSDNEMIKLKIDHTYRVSKLCEKIAFSLGFNKNDIDIAWLLGLLHDIGRFEQVKRYGTFNDALSIDHAVLGVDILFNENKIRDFVEDDSEDQLIKKAIQFHNAYKVPEEFSKRFMDFCNLLRDADKIDIFKVNIMVPPEYVYGVSKDELYDSTITQEVMEDFKKKNTVLRKLKRTAVDNLVGHISLIFGLVYNESIEIAMDMGDFKQLLEFRSKNNITNRQFEEIRELTNKYINYKIESR</sequence>
<dbReference type="Gene3D" id="1.10.3210.10">
    <property type="entry name" value="Hypothetical protein af1432"/>
    <property type="match status" value="1"/>
</dbReference>
<evidence type="ECO:0000313" key="2">
    <source>
        <dbReference type="EMBL" id="PPV16756.1"/>
    </source>
</evidence>
<dbReference type="InterPro" id="IPR006675">
    <property type="entry name" value="HDIG_dom"/>
</dbReference>
<feature type="domain" description="HD" evidence="1">
    <location>
        <begin position="30"/>
        <end position="147"/>
    </location>
</feature>
<evidence type="ECO:0000259" key="1">
    <source>
        <dbReference type="Pfam" id="PF01966"/>
    </source>
</evidence>
<comment type="caution">
    <text evidence="2">The sequence shown here is derived from an EMBL/GenBank/DDBJ whole genome shotgun (WGS) entry which is preliminary data.</text>
</comment>
<keyword evidence="2" id="KW-0378">Hydrolase</keyword>
<organism evidence="2 3">
    <name type="scientific">Clostridium butyricum</name>
    <dbReference type="NCBI Taxonomy" id="1492"/>
    <lineage>
        <taxon>Bacteria</taxon>
        <taxon>Bacillati</taxon>
        <taxon>Bacillota</taxon>
        <taxon>Clostridia</taxon>
        <taxon>Eubacteriales</taxon>
        <taxon>Clostridiaceae</taxon>
        <taxon>Clostridium</taxon>
    </lineage>
</organism>
<dbReference type="Pfam" id="PF01966">
    <property type="entry name" value="HD"/>
    <property type="match status" value="1"/>
</dbReference>
<gene>
    <name evidence="2" type="ORF">AWN73_09575</name>
</gene>
<evidence type="ECO:0000313" key="3">
    <source>
        <dbReference type="Proteomes" id="UP000238081"/>
    </source>
</evidence>
<dbReference type="EMBL" id="LRDH01000067">
    <property type="protein sequence ID" value="PPV16756.1"/>
    <property type="molecule type" value="Genomic_DNA"/>
</dbReference>
<name>A0A2S7FDG1_CLOBU</name>